<feature type="transmembrane region" description="Helical" evidence="1">
    <location>
        <begin position="12"/>
        <end position="34"/>
    </location>
</feature>
<accession>A0A365P2W1</accession>
<keyword evidence="3" id="KW-0808">Transferase</keyword>
<name>A0A365P2W1_9FLAO</name>
<evidence type="ECO:0000313" key="3">
    <source>
        <dbReference type="EMBL" id="RBA28855.1"/>
    </source>
</evidence>
<dbReference type="Proteomes" id="UP000253319">
    <property type="component" value="Unassembled WGS sequence"/>
</dbReference>
<feature type="transmembrane region" description="Helical" evidence="1">
    <location>
        <begin position="54"/>
        <end position="83"/>
    </location>
</feature>
<keyword evidence="4" id="KW-1185">Reference proteome</keyword>
<dbReference type="InterPro" id="IPR046714">
    <property type="entry name" value="DUF6787"/>
</dbReference>
<dbReference type="OrthoDB" id="1151370at2"/>
<feature type="domain" description="DUF6787" evidence="2">
    <location>
        <begin position="18"/>
        <end position="97"/>
    </location>
</feature>
<dbReference type="GO" id="GO:0016740">
    <property type="term" value="F:transferase activity"/>
    <property type="evidence" value="ECO:0007669"/>
    <property type="project" value="UniProtKB-KW"/>
</dbReference>
<dbReference type="RefSeq" id="WP_113988656.1">
    <property type="nucleotide sequence ID" value="NZ_QLST01000005.1"/>
</dbReference>
<reference evidence="3 4" key="1">
    <citation type="submission" date="2018-06" db="EMBL/GenBank/DDBJ databases">
        <title>Flavobacterium tibetense sp. nov., isolated from a wetland YonghuCo on Tibetan Plateau.</title>
        <authorList>
            <person name="Xing P."/>
            <person name="Phurbu D."/>
            <person name="Lu H."/>
        </authorList>
    </citation>
    <scope>NUCLEOTIDE SEQUENCE [LARGE SCALE GENOMIC DNA]</scope>
    <source>
        <strain evidence="3 4">YH5</strain>
    </source>
</reference>
<evidence type="ECO:0000259" key="2">
    <source>
        <dbReference type="Pfam" id="PF20584"/>
    </source>
</evidence>
<keyword evidence="1" id="KW-1133">Transmembrane helix</keyword>
<protein>
    <submittedName>
        <fullName evidence="3">Diacylglyceryl transferase</fullName>
    </submittedName>
</protein>
<keyword evidence="1" id="KW-0812">Transmembrane</keyword>
<organism evidence="3 4">
    <name type="scientific">Flavobacterium tibetense</name>
    <dbReference type="NCBI Taxonomy" id="2233533"/>
    <lineage>
        <taxon>Bacteria</taxon>
        <taxon>Pseudomonadati</taxon>
        <taxon>Bacteroidota</taxon>
        <taxon>Flavobacteriia</taxon>
        <taxon>Flavobacteriales</taxon>
        <taxon>Flavobacteriaceae</taxon>
        <taxon>Flavobacterium</taxon>
    </lineage>
</organism>
<gene>
    <name evidence="3" type="ORF">DPN68_05580</name>
</gene>
<dbReference type="Pfam" id="PF20584">
    <property type="entry name" value="DUF6787"/>
    <property type="match status" value="1"/>
</dbReference>
<keyword evidence="1" id="KW-0472">Membrane</keyword>
<comment type="caution">
    <text evidence="3">The sequence shown here is derived from an EMBL/GenBank/DDBJ whole genome shotgun (WGS) entry which is preliminary data.</text>
</comment>
<evidence type="ECO:0000313" key="4">
    <source>
        <dbReference type="Proteomes" id="UP000253319"/>
    </source>
</evidence>
<proteinExistence type="predicted"/>
<dbReference type="AlphaFoldDB" id="A0A365P2W1"/>
<evidence type="ECO:0000256" key="1">
    <source>
        <dbReference type="SAM" id="Phobius"/>
    </source>
</evidence>
<sequence length="109" mass="12840">MNKLKQRWNITSNWQLTIILIVFAITGSTAAYLSKPVTSLLGITKENLSLWLYWPFRLLIIFPAYQVLLVVIGAIFGQFEFFWNFEKKMLDRMKLGFISNYVDSKLKRE</sequence>
<dbReference type="EMBL" id="QLST01000005">
    <property type="protein sequence ID" value="RBA28855.1"/>
    <property type="molecule type" value="Genomic_DNA"/>
</dbReference>